<sequence>MPLYENTSTSNFMRSAFNTLYPGGAECGTKCHSCCSLKLSKSKAEEENSSQYGMNLDELKSNLKLKRNCSEGINYLLLKLFSIDELVTSSVMGVSTKKAKGKD</sequence>
<accession>K1PWR5</accession>
<protein>
    <submittedName>
        <fullName evidence="1">Uncharacterized protein</fullName>
    </submittedName>
</protein>
<gene>
    <name evidence="1" type="ORF">CGI_10005305</name>
</gene>
<reference evidence="1" key="1">
    <citation type="journal article" date="2012" name="Nature">
        <title>The oyster genome reveals stress adaptation and complexity of shell formation.</title>
        <authorList>
            <person name="Zhang G."/>
            <person name="Fang X."/>
            <person name="Guo X."/>
            <person name="Li L."/>
            <person name="Luo R."/>
            <person name="Xu F."/>
            <person name="Yang P."/>
            <person name="Zhang L."/>
            <person name="Wang X."/>
            <person name="Qi H."/>
            <person name="Xiong Z."/>
            <person name="Que H."/>
            <person name="Xie Y."/>
            <person name="Holland P.W."/>
            <person name="Paps J."/>
            <person name="Zhu Y."/>
            <person name="Wu F."/>
            <person name="Chen Y."/>
            <person name="Wang J."/>
            <person name="Peng C."/>
            <person name="Meng J."/>
            <person name="Yang L."/>
            <person name="Liu J."/>
            <person name="Wen B."/>
            <person name="Zhang N."/>
            <person name="Huang Z."/>
            <person name="Zhu Q."/>
            <person name="Feng Y."/>
            <person name="Mount A."/>
            <person name="Hedgecock D."/>
            <person name="Xu Z."/>
            <person name="Liu Y."/>
            <person name="Domazet-Loso T."/>
            <person name="Du Y."/>
            <person name="Sun X."/>
            <person name="Zhang S."/>
            <person name="Liu B."/>
            <person name="Cheng P."/>
            <person name="Jiang X."/>
            <person name="Li J."/>
            <person name="Fan D."/>
            <person name="Wang W."/>
            <person name="Fu W."/>
            <person name="Wang T."/>
            <person name="Wang B."/>
            <person name="Zhang J."/>
            <person name="Peng Z."/>
            <person name="Li Y."/>
            <person name="Li N."/>
            <person name="Wang J."/>
            <person name="Chen M."/>
            <person name="He Y."/>
            <person name="Tan F."/>
            <person name="Song X."/>
            <person name="Zheng Q."/>
            <person name="Huang R."/>
            <person name="Yang H."/>
            <person name="Du X."/>
            <person name="Chen L."/>
            <person name="Yang M."/>
            <person name="Gaffney P.M."/>
            <person name="Wang S."/>
            <person name="Luo L."/>
            <person name="She Z."/>
            <person name="Ming Y."/>
            <person name="Huang W."/>
            <person name="Zhang S."/>
            <person name="Huang B."/>
            <person name="Zhang Y."/>
            <person name="Qu T."/>
            <person name="Ni P."/>
            <person name="Miao G."/>
            <person name="Wang J."/>
            <person name="Wang Q."/>
            <person name="Steinberg C.E."/>
            <person name="Wang H."/>
            <person name="Li N."/>
            <person name="Qian L."/>
            <person name="Zhang G."/>
            <person name="Li Y."/>
            <person name="Yang H."/>
            <person name="Liu X."/>
            <person name="Wang J."/>
            <person name="Yin Y."/>
            <person name="Wang J."/>
        </authorList>
    </citation>
    <scope>NUCLEOTIDE SEQUENCE [LARGE SCALE GENOMIC DNA]</scope>
    <source>
        <strain evidence="1">05x7-T-G4-1.051#20</strain>
    </source>
</reference>
<dbReference type="HOGENOM" id="CLU_2266308_0_0_1"/>
<proteinExistence type="predicted"/>
<dbReference type="InParanoid" id="K1PWR5"/>
<evidence type="ECO:0000313" key="1">
    <source>
        <dbReference type="EMBL" id="EKC20810.1"/>
    </source>
</evidence>
<dbReference type="EMBL" id="JH817756">
    <property type="protein sequence ID" value="EKC20810.1"/>
    <property type="molecule type" value="Genomic_DNA"/>
</dbReference>
<dbReference type="AlphaFoldDB" id="K1PWR5"/>
<organism evidence="1">
    <name type="scientific">Magallana gigas</name>
    <name type="common">Pacific oyster</name>
    <name type="synonym">Crassostrea gigas</name>
    <dbReference type="NCBI Taxonomy" id="29159"/>
    <lineage>
        <taxon>Eukaryota</taxon>
        <taxon>Metazoa</taxon>
        <taxon>Spiralia</taxon>
        <taxon>Lophotrochozoa</taxon>
        <taxon>Mollusca</taxon>
        <taxon>Bivalvia</taxon>
        <taxon>Autobranchia</taxon>
        <taxon>Pteriomorphia</taxon>
        <taxon>Ostreida</taxon>
        <taxon>Ostreoidea</taxon>
        <taxon>Ostreidae</taxon>
        <taxon>Magallana</taxon>
    </lineage>
</organism>
<name>K1PWR5_MAGGI</name>